<feature type="compositionally biased region" description="Basic and acidic residues" evidence="1">
    <location>
        <begin position="120"/>
        <end position="139"/>
    </location>
</feature>
<evidence type="ECO:0000256" key="1">
    <source>
        <dbReference type="SAM" id="MobiDB-lite"/>
    </source>
</evidence>
<dbReference type="HOGENOM" id="CLU_1765095_0_0_7"/>
<dbReference type="STRING" id="694327.DFW101_3528"/>
<reference evidence="3" key="1">
    <citation type="journal article" date="2015" name="Genome Announc.">
        <title>High-Quality Draft Genome Sequence of Desulfovibrio carbinoliphilus FW-101-2B, an Organic Acid-Oxidizing Sulfate-Reducing Bacterium Isolated from Uranium(VI)-Contaminated Groundwater.</title>
        <authorList>
            <person name="Ramsay B.D."/>
            <person name="Hwang C."/>
            <person name="Woo H.L."/>
            <person name="Carroll S.L."/>
            <person name="Lucas S."/>
            <person name="Han J."/>
            <person name="Lapidus A.L."/>
            <person name="Cheng J.F."/>
            <person name="Goodwin L.A."/>
            <person name="Pitluck S."/>
            <person name="Peters L."/>
            <person name="Chertkov O."/>
            <person name="Held B."/>
            <person name="Detter J.C."/>
            <person name="Han C.S."/>
            <person name="Tapia R."/>
            <person name="Land M.L."/>
            <person name="Hauser L.J."/>
            <person name="Kyrpides N.C."/>
            <person name="Ivanova N.N."/>
            <person name="Mikhailova N."/>
            <person name="Pagani I."/>
            <person name="Woyke T."/>
            <person name="Arkin A.P."/>
            <person name="Dehal P."/>
            <person name="Chivian D."/>
            <person name="Criddle C.S."/>
            <person name="Wu W."/>
            <person name="Chakraborty R."/>
            <person name="Hazen T.C."/>
            <person name="Fields M.W."/>
        </authorList>
    </citation>
    <scope>NUCLEOTIDE SEQUENCE [LARGE SCALE GENOMIC DNA]</scope>
    <source>
        <strain evidence="3">FW-101-2B</strain>
    </source>
</reference>
<dbReference type="Proteomes" id="UP000004662">
    <property type="component" value="Chromosome"/>
</dbReference>
<feature type="region of interest" description="Disordered" evidence="1">
    <location>
        <begin position="114"/>
        <end position="147"/>
    </location>
</feature>
<proteinExistence type="predicted"/>
<organism evidence="2 3">
    <name type="scientific">Solidesulfovibrio carbinoliphilus subsp. oakridgensis</name>
    <dbReference type="NCBI Taxonomy" id="694327"/>
    <lineage>
        <taxon>Bacteria</taxon>
        <taxon>Pseudomonadati</taxon>
        <taxon>Thermodesulfobacteriota</taxon>
        <taxon>Desulfovibrionia</taxon>
        <taxon>Desulfovibrionales</taxon>
        <taxon>Desulfovibrionaceae</taxon>
        <taxon>Solidesulfovibrio</taxon>
    </lineage>
</organism>
<evidence type="ECO:0000313" key="3">
    <source>
        <dbReference type="Proteomes" id="UP000004662"/>
    </source>
</evidence>
<sequence>MASLGIALAAMVQARADLSPHETLVGLMMALAADKSTGTVWLKRATMQARTRLSLGQLTRSIAGLIGKGVIERHRTPRATVYKFRPPYIQDGEMDGSLVDHQMGHGCTTAAHAAPMIQDGRGDGPRSLDEFKRDREARPVRRRRCAR</sequence>
<accession>G7QC78</accession>
<gene>
    <name evidence="2" type="ORF">DFW101_3528</name>
</gene>
<protein>
    <submittedName>
        <fullName evidence="2">Uncharacterized protein</fullName>
    </submittedName>
</protein>
<keyword evidence="3" id="KW-1185">Reference proteome</keyword>
<evidence type="ECO:0000313" key="2">
    <source>
        <dbReference type="EMBL" id="EHJ49524.1"/>
    </source>
</evidence>
<dbReference type="EMBL" id="CM001368">
    <property type="protein sequence ID" value="EHJ49524.1"/>
    <property type="molecule type" value="Genomic_DNA"/>
</dbReference>
<name>G7QC78_9BACT</name>
<dbReference type="AlphaFoldDB" id="G7QC78"/>